<dbReference type="Gene3D" id="3.30.70.330">
    <property type="match status" value="1"/>
</dbReference>
<dbReference type="Proteomes" id="UP000823775">
    <property type="component" value="Unassembled WGS sequence"/>
</dbReference>
<dbReference type="EMBL" id="JACEIK010000013">
    <property type="protein sequence ID" value="MCD7446348.1"/>
    <property type="molecule type" value="Genomic_DNA"/>
</dbReference>
<keyword evidence="4" id="KW-1185">Reference proteome</keyword>
<reference evidence="3 4" key="1">
    <citation type="journal article" date="2021" name="BMC Genomics">
        <title>Datura genome reveals duplications of psychoactive alkaloid biosynthetic genes and high mutation rate following tissue culture.</title>
        <authorList>
            <person name="Rajewski A."/>
            <person name="Carter-House D."/>
            <person name="Stajich J."/>
            <person name="Litt A."/>
        </authorList>
    </citation>
    <scope>NUCLEOTIDE SEQUENCE [LARGE SCALE GENOMIC DNA]</scope>
    <source>
        <strain evidence="3">AR-01</strain>
    </source>
</reference>
<protein>
    <submittedName>
        <fullName evidence="3">Uncharacterized protein</fullName>
    </submittedName>
</protein>
<evidence type="ECO:0000256" key="2">
    <source>
        <dbReference type="ARBA" id="ARBA00022884"/>
    </source>
</evidence>
<evidence type="ECO:0000256" key="1">
    <source>
        <dbReference type="ARBA" id="ARBA00022737"/>
    </source>
</evidence>
<gene>
    <name evidence="3" type="ORF">HAX54_005955</name>
</gene>
<evidence type="ECO:0000313" key="4">
    <source>
        <dbReference type="Proteomes" id="UP000823775"/>
    </source>
</evidence>
<accession>A0ABS8RHR0</accession>
<dbReference type="PANTHER" id="PTHR13976">
    <property type="entry name" value="HETEROGENEOUS NUCLEAR RIBONUCLEOPROTEIN-RELATED"/>
    <property type="match status" value="1"/>
</dbReference>
<comment type="caution">
    <text evidence="3">The sequence shown here is derived from an EMBL/GenBank/DDBJ whole genome shotgun (WGS) entry which is preliminary data.</text>
</comment>
<dbReference type="InterPro" id="IPR035979">
    <property type="entry name" value="RBD_domain_sf"/>
</dbReference>
<dbReference type="SUPFAM" id="SSF54928">
    <property type="entry name" value="RNA-binding domain, RBD"/>
    <property type="match status" value="1"/>
</dbReference>
<proteinExistence type="predicted"/>
<evidence type="ECO:0000313" key="3">
    <source>
        <dbReference type="EMBL" id="MCD7446348.1"/>
    </source>
</evidence>
<organism evidence="3 4">
    <name type="scientific">Datura stramonium</name>
    <name type="common">Jimsonweed</name>
    <name type="synonym">Common thornapple</name>
    <dbReference type="NCBI Taxonomy" id="4076"/>
    <lineage>
        <taxon>Eukaryota</taxon>
        <taxon>Viridiplantae</taxon>
        <taxon>Streptophyta</taxon>
        <taxon>Embryophyta</taxon>
        <taxon>Tracheophyta</taxon>
        <taxon>Spermatophyta</taxon>
        <taxon>Magnoliopsida</taxon>
        <taxon>eudicotyledons</taxon>
        <taxon>Gunneridae</taxon>
        <taxon>Pentapetalae</taxon>
        <taxon>asterids</taxon>
        <taxon>lamiids</taxon>
        <taxon>Solanales</taxon>
        <taxon>Solanaceae</taxon>
        <taxon>Solanoideae</taxon>
        <taxon>Datureae</taxon>
        <taxon>Datura</taxon>
    </lineage>
</organism>
<sequence length="272" mass="30850">MDQGSSYYATPPGSSYLYNPPPPPSPAYSTMASLHHSLWFDSVASFDCSETEIADFLHGFGAIDRNRQNIGRRYVEVFRSKKEEYYKAIANEVLNSPWWFSSEARSSDDSKDLAETHWCLLGVDLQGEAFVEFASADDSRSAMAKDRMTIGNRYIELFPSSPEELEEAVSRGSNASPKPVARANCGYSPLAILVTQIPNLMVGDRRDDIMDFFKDFVLSEDAIHVRFLLMEANWRSFRRVCKHRRCQSSPTSEDRMTLKVGQFETFPSSIEM</sequence>
<name>A0ABS8RHR0_DATST</name>
<dbReference type="InterPro" id="IPR050666">
    <property type="entry name" value="ESRP"/>
</dbReference>
<keyword evidence="2" id="KW-0694">RNA-binding</keyword>
<keyword evidence="1" id="KW-0677">Repeat</keyword>
<dbReference type="InterPro" id="IPR012677">
    <property type="entry name" value="Nucleotide-bd_a/b_plait_sf"/>
</dbReference>